<dbReference type="HOGENOM" id="CLU_000992_0_0_1"/>
<keyword evidence="7" id="KW-1185">Reference proteome</keyword>
<dbReference type="Gene3D" id="1.20.870.10">
    <property type="entry name" value="Son of sevenless (SoS) protein Chain: S domain 1"/>
    <property type="match status" value="1"/>
</dbReference>
<feature type="domain" description="N-terminal Ras-GEF" evidence="5">
    <location>
        <begin position="574"/>
        <end position="699"/>
    </location>
</feature>
<reference evidence="6 7" key="1">
    <citation type="journal article" date="2014" name="PLoS Genet.">
        <title>Analysis of the Phlebiopsis gigantea genome, transcriptome and secretome provides insight into its pioneer colonization strategies of wood.</title>
        <authorList>
            <person name="Hori C."/>
            <person name="Ishida T."/>
            <person name="Igarashi K."/>
            <person name="Samejima M."/>
            <person name="Suzuki H."/>
            <person name="Master E."/>
            <person name="Ferreira P."/>
            <person name="Ruiz-Duenas F.J."/>
            <person name="Held B."/>
            <person name="Canessa P."/>
            <person name="Larrondo L.F."/>
            <person name="Schmoll M."/>
            <person name="Druzhinina I.S."/>
            <person name="Kubicek C.P."/>
            <person name="Gaskell J.A."/>
            <person name="Kersten P."/>
            <person name="St John F."/>
            <person name="Glasner J."/>
            <person name="Sabat G."/>
            <person name="Splinter BonDurant S."/>
            <person name="Syed K."/>
            <person name="Yadav J."/>
            <person name="Mgbeahuruike A.C."/>
            <person name="Kovalchuk A."/>
            <person name="Asiegbu F.O."/>
            <person name="Lackner G."/>
            <person name="Hoffmeister D."/>
            <person name="Rencoret J."/>
            <person name="Gutierrez A."/>
            <person name="Sun H."/>
            <person name="Lindquist E."/>
            <person name="Barry K."/>
            <person name="Riley R."/>
            <person name="Grigoriev I.V."/>
            <person name="Henrissat B."/>
            <person name="Kues U."/>
            <person name="Berka R.M."/>
            <person name="Martinez A.T."/>
            <person name="Covert S.F."/>
            <person name="Blanchette R.A."/>
            <person name="Cullen D."/>
        </authorList>
    </citation>
    <scope>NUCLEOTIDE SEQUENCE [LARGE SCALE GENOMIC DNA]</scope>
    <source>
        <strain evidence="6 7">11061_1 CR5-6</strain>
    </source>
</reference>
<evidence type="ECO:0000313" key="7">
    <source>
        <dbReference type="Proteomes" id="UP000053257"/>
    </source>
</evidence>
<dbReference type="InterPro" id="IPR023578">
    <property type="entry name" value="Ras_GEF_dom_sf"/>
</dbReference>
<feature type="region of interest" description="Disordered" evidence="3">
    <location>
        <begin position="1276"/>
        <end position="1295"/>
    </location>
</feature>
<sequence length="1660" mass="180646">MSMSELNLLGEEEEEGDSMATPIAASHQSCLPHEPPSTGSSAPIAGDDGDDIRAFSASLASMLDTTLNLTNGGANSNEAHPGTPAPPTNGHIVLPLPASSLRTHSPYVLPGPRLEEAVIDLPPDIASADISISPDYTFVETSSGAAAREIKRRFDQYIGVGKDVRSPYAITAFVNMFGKQMYRVGDRELSAPGASIVDDVDVRSTRAKSTSVESTTSHTSMHPPRERRSRLSMHSFLPPVMFPKNGTTTPHAPPKSPTAQEGSRSPPVRKLRKTRSIPNLISAAPEIPTSSPAPPVTSATGRPHAHSVSSVDAFRPPMTSISTSVPPPPHDIFSDVMSWNNVPPSPLSSGSQLRSARSFYSPSDRQSDHQKGEHTLDIVRHPFGKGVLFDTPTWHSPSHLSSPPVLREMQSFESGLTARADPSPRGIRTGKLRATRHSDDSMQIPEEEPLPQADTPVVEQPTFEPLAEPSMLSRYPTDLFDVLQNYKGIPVIDSIAADPHQTTIRLSLKAEESTAPKDDPRFVIWGEVEAGNASPSRSTTDISSGHSIASRRKSTRERSDSAMPSVQVLSGDASKRVLVAATIERWIAQLTSELNYDELLIFFLTYRTYVSALDLGHLLICRFHWALAQPSSTHDETVRRIVRVRTFIAIRYWLLTFFNIDFVPNLELRVLFADWLNTLRKDTILARHKDAMSIVLKLRKVVRDCKEAYTQSAKGGAQPQSKAKPKPVISQPSALGDLSNGNFAEALRKAVAEEDPDVDLNLDGVDGADASGVEFRINTPSQASNPSTAVDLHLLRQPLHLAFLQYGKQAAPAIPPPQAVNNQVQLPVPHSAISRVVVNAIGRLGRWKRVLNYRTSGTRAPMRPPLGLGATCIDATTFDVEASETGDLLMVRGGVEQYLKTVETQILARKAAGMYRPQKALDSPPPYEVAISHPSFASSAATVVDPEALESVREGSDEADPQVDEELVEATPVPPAAVPSAVISPEPPSASSSRPSSSFVTPSTLSFARPDLRPSGTHSGGSRFQMDVVSIDDLDLSDLSSTEELSAPPAAGLRRGPRRLPNRRDFEFVRHSTDSVSSMGIRTHDSVLSAGSSVISSAHASGNGDVVAGPIHQWQMNALVDSLSDDGESGDVEAALRRLEGQINEDKQRAKQSKVDGWVQSIRERLANGQFGFDRRRYSSDEEDYGEVQSNLREDASEAAPSRRSLGSRSRTSVSQMSSRNSVSSAQSPFSVAHPTPDDARAPAVPPGLGHSISHGDGKPAPEDVVPFEILQSRVPSRPTTSAGSPPAEVSPPPLPTNRLSFSTGPTSAFAKPEKSLRRHRSFVLSYKSDTLIQHFAMIDRELFLNLKFDELVSQDSWMMPSEEYNILDWTQFMRDRKNRAEGSGVVKTSALTAIRCRFNLMANFVIAEIVLTHPSERLMVLSKFIRIAWKAYIYKNFNTLVAILAAVDSQWIQKAIRQSGTKLGIWENRMLRDLQHWSTSDGDFKYIRQAIAAAAEAKANNAASPDGSTLGVEGQGPTSRSRATSEGKPPPPVGCVPFFGVYLSELYRYSSLPDLVDPTAPHEPVDIDPETNTFEAPAHPEVFSNLVALPPSVQLEALINVHKQRLVAGVVKSLVSGQHIAAKVQYPIEKKLFQKCLRLRGLNAETLQRAMDLYAGRDA</sequence>
<feature type="region of interest" description="Disordered" evidence="3">
    <location>
        <begin position="712"/>
        <end position="737"/>
    </location>
</feature>
<keyword evidence="1 2" id="KW-0344">Guanine-nucleotide releasing factor</keyword>
<feature type="compositionally biased region" description="Low complexity" evidence="3">
    <location>
        <begin position="1202"/>
        <end position="1228"/>
    </location>
</feature>
<protein>
    <recommendedName>
        <fullName evidence="8">Ras GEF</fullName>
    </recommendedName>
</protein>
<feature type="region of interest" description="Disordered" evidence="3">
    <location>
        <begin position="1178"/>
        <end position="1264"/>
    </location>
</feature>
<dbReference type="PROSITE" id="PS50009">
    <property type="entry name" value="RASGEF_CAT"/>
    <property type="match status" value="1"/>
</dbReference>
<feature type="region of interest" description="Disordered" evidence="3">
    <location>
        <begin position="202"/>
        <end position="315"/>
    </location>
</feature>
<feature type="region of interest" description="Disordered" evidence="3">
    <location>
        <begin position="1503"/>
        <end position="1530"/>
    </location>
</feature>
<dbReference type="STRING" id="745531.A0A0C3PJL2"/>
<dbReference type="GO" id="GO:0005886">
    <property type="term" value="C:plasma membrane"/>
    <property type="evidence" value="ECO:0007669"/>
    <property type="project" value="TreeGrafter"/>
</dbReference>
<name>A0A0C3PJL2_PHLG1</name>
<feature type="compositionally biased region" description="Low complexity" evidence="3">
    <location>
        <begin position="978"/>
        <end position="1003"/>
    </location>
</feature>
<dbReference type="Gene3D" id="1.10.840.10">
    <property type="entry name" value="Ras guanine-nucleotide exchange factors catalytic domain"/>
    <property type="match status" value="1"/>
</dbReference>
<feature type="region of interest" description="Disordered" evidence="3">
    <location>
        <begin position="70"/>
        <end position="91"/>
    </location>
</feature>
<evidence type="ECO:0000256" key="3">
    <source>
        <dbReference type="SAM" id="MobiDB-lite"/>
    </source>
</evidence>
<dbReference type="PANTHER" id="PTHR23113">
    <property type="entry name" value="GUANINE NUCLEOTIDE EXCHANGE FACTOR"/>
    <property type="match status" value="1"/>
</dbReference>
<evidence type="ECO:0000259" key="5">
    <source>
        <dbReference type="PROSITE" id="PS50212"/>
    </source>
</evidence>
<feature type="region of interest" description="Disordered" evidence="3">
    <location>
        <begin position="977"/>
        <end position="1024"/>
    </location>
</feature>
<gene>
    <name evidence="6" type="ORF">PHLGIDRAFT_128299</name>
</gene>
<dbReference type="InterPro" id="IPR008937">
    <property type="entry name" value="Ras-like_GEF"/>
</dbReference>
<feature type="compositionally biased region" description="Polar residues" evidence="3">
    <location>
        <begin position="533"/>
        <end position="547"/>
    </location>
</feature>
<dbReference type="PANTHER" id="PTHR23113:SF363">
    <property type="entry name" value="PROTEIN SON OF SEVENLESS"/>
    <property type="match status" value="1"/>
</dbReference>
<feature type="compositionally biased region" description="Basic and acidic residues" evidence="3">
    <location>
        <begin position="365"/>
        <end position="375"/>
    </location>
</feature>
<organism evidence="6 7">
    <name type="scientific">Phlebiopsis gigantea (strain 11061_1 CR5-6)</name>
    <name type="common">White-rot fungus</name>
    <name type="synonym">Peniophora gigantea</name>
    <dbReference type="NCBI Taxonomy" id="745531"/>
    <lineage>
        <taxon>Eukaryota</taxon>
        <taxon>Fungi</taxon>
        <taxon>Dikarya</taxon>
        <taxon>Basidiomycota</taxon>
        <taxon>Agaricomycotina</taxon>
        <taxon>Agaricomycetes</taxon>
        <taxon>Polyporales</taxon>
        <taxon>Phanerochaetaceae</taxon>
        <taxon>Phlebiopsis</taxon>
    </lineage>
</organism>
<dbReference type="Pfam" id="PF00617">
    <property type="entry name" value="RasGEF"/>
    <property type="match status" value="1"/>
</dbReference>
<dbReference type="SMART" id="SM00147">
    <property type="entry name" value="RasGEF"/>
    <property type="match status" value="1"/>
</dbReference>
<feature type="region of interest" description="Disordered" evidence="3">
    <location>
        <begin position="1"/>
        <end position="49"/>
    </location>
</feature>
<dbReference type="InterPro" id="IPR001895">
    <property type="entry name" value="RASGEF_cat_dom"/>
</dbReference>
<dbReference type="GO" id="GO:0007265">
    <property type="term" value="P:Ras protein signal transduction"/>
    <property type="evidence" value="ECO:0007669"/>
    <property type="project" value="TreeGrafter"/>
</dbReference>
<evidence type="ECO:0000256" key="2">
    <source>
        <dbReference type="PROSITE-ProRule" id="PRU00168"/>
    </source>
</evidence>
<evidence type="ECO:0000256" key="1">
    <source>
        <dbReference type="ARBA" id="ARBA00022658"/>
    </source>
</evidence>
<dbReference type="InterPro" id="IPR036964">
    <property type="entry name" value="RASGEF_cat_dom_sf"/>
</dbReference>
<feature type="region of interest" description="Disordered" evidence="3">
    <location>
        <begin position="532"/>
        <end position="563"/>
    </location>
</feature>
<feature type="compositionally biased region" description="Polar residues" evidence="3">
    <location>
        <begin position="344"/>
        <end position="364"/>
    </location>
</feature>
<dbReference type="CDD" id="cd06224">
    <property type="entry name" value="REM"/>
    <property type="match status" value="1"/>
</dbReference>
<evidence type="ECO:0000259" key="4">
    <source>
        <dbReference type="PROSITE" id="PS50009"/>
    </source>
</evidence>
<dbReference type="InterPro" id="IPR000651">
    <property type="entry name" value="Ras-like_Gua-exchang_fac_N"/>
</dbReference>
<accession>A0A0C3PJL2</accession>
<feature type="compositionally biased region" description="Polar residues" evidence="3">
    <location>
        <begin position="712"/>
        <end position="721"/>
    </location>
</feature>
<evidence type="ECO:0008006" key="8">
    <source>
        <dbReference type="Google" id="ProtNLM"/>
    </source>
</evidence>
<dbReference type="Proteomes" id="UP000053257">
    <property type="component" value="Unassembled WGS sequence"/>
</dbReference>
<feature type="region of interest" description="Disordered" evidence="3">
    <location>
        <begin position="344"/>
        <end position="375"/>
    </location>
</feature>
<proteinExistence type="predicted"/>
<feature type="compositionally biased region" description="Low complexity" evidence="3">
    <location>
        <begin position="209"/>
        <end position="220"/>
    </location>
</feature>
<dbReference type="SUPFAM" id="SSF48366">
    <property type="entry name" value="Ras GEF"/>
    <property type="match status" value="1"/>
</dbReference>
<evidence type="ECO:0000313" key="6">
    <source>
        <dbReference type="EMBL" id="KIP06378.1"/>
    </source>
</evidence>
<dbReference type="EMBL" id="KN840519">
    <property type="protein sequence ID" value="KIP06378.1"/>
    <property type="molecule type" value="Genomic_DNA"/>
</dbReference>
<dbReference type="GO" id="GO:0005085">
    <property type="term" value="F:guanyl-nucleotide exchange factor activity"/>
    <property type="evidence" value="ECO:0007669"/>
    <property type="project" value="UniProtKB-KW"/>
</dbReference>
<dbReference type="Pfam" id="PF00618">
    <property type="entry name" value="RasGEF_N"/>
    <property type="match status" value="1"/>
</dbReference>
<feature type="region of interest" description="Disordered" evidence="3">
    <location>
        <begin position="415"/>
        <end position="457"/>
    </location>
</feature>
<dbReference type="OrthoDB" id="10254377at2759"/>
<dbReference type="PROSITE" id="PS50212">
    <property type="entry name" value="RASGEF_NTER"/>
    <property type="match status" value="1"/>
</dbReference>
<feature type="domain" description="Ras-GEF" evidence="4">
    <location>
        <begin position="1328"/>
        <end position="1652"/>
    </location>
</feature>